<dbReference type="SUPFAM" id="SSF50969">
    <property type="entry name" value="YVTN repeat-like/Quinoprotein amine dehydrogenase"/>
    <property type="match status" value="1"/>
</dbReference>
<gene>
    <name evidence="2" type="ORF">GCM10022223_05920</name>
</gene>
<dbReference type="InterPro" id="IPR011042">
    <property type="entry name" value="6-blade_b-propeller_TolB-like"/>
</dbReference>
<name>A0ABP6Z012_9ACTN</name>
<keyword evidence="3" id="KW-1185">Reference proteome</keyword>
<dbReference type="Gene3D" id="2.120.10.30">
    <property type="entry name" value="TolB, C-terminal domain"/>
    <property type="match status" value="1"/>
</dbReference>
<sequence length="339" mass="36164">MIGLAVVVLAAAGLSAVSLTKAVETEHESRRPTRMSALDRGLDLGKVLDRPHIVFRSTSPGPTYGLLAAVPLGRPTGKRSVSSLSCDRVYASATTGICLSANRGAVTTYRAQLLSGRLVPRLTVPISGIPSRVRMSSDGSLGAITTFVSGHSYASLAFSTETTVLETAGAHPIEDLEKTFRTTVDGRVVTASDLNIWGVTFGPGPRPRTFYATAATGGSTWLVRGDLERRTLTSVGRDAECPSLSPDGTTLVYKKRNGSPRRWRYHVLDLTDGSERALPETRSIDDQVAWLDNDHVLYGVPRGDSGEVDVWKASVRNSGSPKLLIRNASSPAVVRAAAH</sequence>
<protein>
    <submittedName>
        <fullName evidence="2">PD40 domain-containing protein</fullName>
    </submittedName>
</protein>
<accession>A0ABP6Z012</accession>
<reference evidence="3" key="1">
    <citation type="journal article" date="2019" name="Int. J. Syst. Evol. Microbiol.">
        <title>The Global Catalogue of Microorganisms (GCM) 10K type strain sequencing project: providing services to taxonomists for standard genome sequencing and annotation.</title>
        <authorList>
            <consortium name="The Broad Institute Genomics Platform"/>
            <consortium name="The Broad Institute Genome Sequencing Center for Infectious Disease"/>
            <person name="Wu L."/>
            <person name="Ma J."/>
        </authorList>
    </citation>
    <scope>NUCLEOTIDE SEQUENCE [LARGE SCALE GENOMIC DNA]</scope>
    <source>
        <strain evidence="3">JCM 16902</strain>
    </source>
</reference>
<dbReference type="Proteomes" id="UP001501074">
    <property type="component" value="Unassembled WGS sequence"/>
</dbReference>
<dbReference type="EMBL" id="BAAAZO010000001">
    <property type="protein sequence ID" value="GAA3593800.1"/>
    <property type="molecule type" value="Genomic_DNA"/>
</dbReference>
<feature type="chain" id="PRO_5045593795" evidence="1">
    <location>
        <begin position="23"/>
        <end position="339"/>
    </location>
</feature>
<keyword evidence="1" id="KW-0732">Signal</keyword>
<proteinExistence type="predicted"/>
<organism evidence="2 3">
    <name type="scientific">Kineosporia mesophila</name>
    <dbReference type="NCBI Taxonomy" id="566012"/>
    <lineage>
        <taxon>Bacteria</taxon>
        <taxon>Bacillati</taxon>
        <taxon>Actinomycetota</taxon>
        <taxon>Actinomycetes</taxon>
        <taxon>Kineosporiales</taxon>
        <taxon>Kineosporiaceae</taxon>
        <taxon>Kineosporia</taxon>
    </lineage>
</organism>
<evidence type="ECO:0000313" key="3">
    <source>
        <dbReference type="Proteomes" id="UP001501074"/>
    </source>
</evidence>
<evidence type="ECO:0000313" key="2">
    <source>
        <dbReference type="EMBL" id="GAA3593800.1"/>
    </source>
</evidence>
<feature type="signal peptide" evidence="1">
    <location>
        <begin position="1"/>
        <end position="22"/>
    </location>
</feature>
<evidence type="ECO:0000256" key="1">
    <source>
        <dbReference type="SAM" id="SignalP"/>
    </source>
</evidence>
<comment type="caution">
    <text evidence="2">The sequence shown here is derived from an EMBL/GenBank/DDBJ whole genome shotgun (WGS) entry which is preliminary data.</text>
</comment>
<dbReference type="RefSeq" id="WP_231484118.1">
    <property type="nucleotide sequence ID" value="NZ_BAAAZO010000001.1"/>
</dbReference>
<dbReference type="InterPro" id="IPR011044">
    <property type="entry name" value="Quino_amine_DH_bsu"/>
</dbReference>